<protein>
    <submittedName>
        <fullName evidence="1">Uncharacterized protein</fullName>
    </submittedName>
</protein>
<dbReference type="EMBL" id="CM007891">
    <property type="protein sequence ID" value="OTG35347.1"/>
    <property type="molecule type" value="Genomic_DNA"/>
</dbReference>
<evidence type="ECO:0000313" key="1">
    <source>
        <dbReference type="EMBL" id="OTG35347.1"/>
    </source>
</evidence>
<reference evidence="2" key="1">
    <citation type="journal article" date="2017" name="Nature">
        <title>The sunflower genome provides insights into oil metabolism, flowering and Asterid evolution.</title>
        <authorList>
            <person name="Badouin H."/>
            <person name="Gouzy J."/>
            <person name="Grassa C.J."/>
            <person name="Murat F."/>
            <person name="Staton S.E."/>
            <person name="Cottret L."/>
            <person name="Lelandais-Briere C."/>
            <person name="Owens G.L."/>
            <person name="Carrere S."/>
            <person name="Mayjonade B."/>
            <person name="Legrand L."/>
            <person name="Gill N."/>
            <person name="Kane N.C."/>
            <person name="Bowers J.E."/>
            <person name="Hubner S."/>
            <person name="Bellec A."/>
            <person name="Berard A."/>
            <person name="Berges H."/>
            <person name="Blanchet N."/>
            <person name="Boniface M.C."/>
            <person name="Brunel D."/>
            <person name="Catrice O."/>
            <person name="Chaidir N."/>
            <person name="Claudel C."/>
            <person name="Donnadieu C."/>
            <person name="Faraut T."/>
            <person name="Fievet G."/>
            <person name="Helmstetter N."/>
            <person name="King M."/>
            <person name="Knapp S.J."/>
            <person name="Lai Z."/>
            <person name="Le Paslier M.C."/>
            <person name="Lippi Y."/>
            <person name="Lorenzon L."/>
            <person name="Mandel J.R."/>
            <person name="Marage G."/>
            <person name="Marchand G."/>
            <person name="Marquand E."/>
            <person name="Bret-Mestries E."/>
            <person name="Morien E."/>
            <person name="Nambeesan S."/>
            <person name="Nguyen T."/>
            <person name="Pegot-Espagnet P."/>
            <person name="Pouilly N."/>
            <person name="Raftis F."/>
            <person name="Sallet E."/>
            <person name="Schiex T."/>
            <person name="Thomas J."/>
            <person name="Vandecasteele C."/>
            <person name="Vares D."/>
            <person name="Vear F."/>
            <person name="Vautrin S."/>
            <person name="Crespi M."/>
            <person name="Mangin B."/>
            <person name="Burke J.M."/>
            <person name="Salse J."/>
            <person name="Munos S."/>
            <person name="Vincourt P."/>
            <person name="Rieseberg L.H."/>
            <person name="Langlade N.B."/>
        </authorList>
    </citation>
    <scope>NUCLEOTIDE SEQUENCE [LARGE SCALE GENOMIC DNA]</scope>
    <source>
        <strain evidence="2">cv. SF193</strain>
    </source>
</reference>
<dbReference type="Proteomes" id="UP000215914">
    <property type="component" value="Chromosome 2"/>
</dbReference>
<sequence length="133" mass="15095">MTSQRFKPACLIKKKKNQTCTSLPFLNLETTQLFEASTSDFFLEFLSESAAKRNKNPTIGTEKPPMALLLRIRSVHLLLQVVQNHDRDSLDPFVSWLGLDFRSVRRVLQVVQNHDRDGGGRDGVGLIRGRKCV</sequence>
<keyword evidence="2" id="KW-1185">Reference proteome</keyword>
<dbReference type="InParanoid" id="A0A251VI79"/>
<name>A0A251VI79_HELAN</name>
<proteinExistence type="predicted"/>
<gene>
    <name evidence="1" type="ORF">HannXRQ_Chr02g0055821</name>
</gene>
<organism evidence="1 2">
    <name type="scientific">Helianthus annuus</name>
    <name type="common">Common sunflower</name>
    <dbReference type="NCBI Taxonomy" id="4232"/>
    <lineage>
        <taxon>Eukaryota</taxon>
        <taxon>Viridiplantae</taxon>
        <taxon>Streptophyta</taxon>
        <taxon>Embryophyta</taxon>
        <taxon>Tracheophyta</taxon>
        <taxon>Spermatophyta</taxon>
        <taxon>Magnoliopsida</taxon>
        <taxon>eudicotyledons</taxon>
        <taxon>Gunneridae</taxon>
        <taxon>Pentapetalae</taxon>
        <taxon>asterids</taxon>
        <taxon>campanulids</taxon>
        <taxon>Asterales</taxon>
        <taxon>Asteraceae</taxon>
        <taxon>Asteroideae</taxon>
        <taxon>Heliantheae alliance</taxon>
        <taxon>Heliantheae</taxon>
        <taxon>Helianthus</taxon>
    </lineage>
</organism>
<accession>A0A251VI79</accession>
<evidence type="ECO:0000313" key="2">
    <source>
        <dbReference type="Proteomes" id="UP000215914"/>
    </source>
</evidence>
<dbReference type="AlphaFoldDB" id="A0A251VI79"/>